<evidence type="ECO:0000313" key="3">
    <source>
        <dbReference type="RefSeq" id="XP_025419326.1"/>
    </source>
</evidence>
<evidence type="ECO:0000313" key="2">
    <source>
        <dbReference type="Proteomes" id="UP000694846"/>
    </source>
</evidence>
<dbReference type="OrthoDB" id="10056847at2759"/>
<organism evidence="2 3">
    <name type="scientific">Sipha flava</name>
    <name type="common">yellow sugarcane aphid</name>
    <dbReference type="NCBI Taxonomy" id="143950"/>
    <lineage>
        <taxon>Eukaryota</taxon>
        <taxon>Metazoa</taxon>
        <taxon>Ecdysozoa</taxon>
        <taxon>Arthropoda</taxon>
        <taxon>Hexapoda</taxon>
        <taxon>Insecta</taxon>
        <taxon>Pterygota</taxon>
        <taxon>Neoptera</taxon>
        <taxon>Paraneoptera</taxon>
        <taxon>Hemiptera</taxon>
        <taxon>Sternorrhyncha</taxon>
        <taxon>Aphidomorpha</taxon>
        <taxon>Aphidoidea</taxon>
        <taxon>Aphididae</taxon>
        <taxon>Sipha</taxon>
    </lineage>
</organism>
<gene>
    <name evidence="3" type="primary">LOC112689706</name>
</gene>
<dbReference type="AlphaFoldDB" id="A0A8B8G9N6"/>
<sequence>MMSNNCVSPVTCVEQDDRCMNNVEESHFMKLDAMNSNHNEIMVQLTFKIEFQKAIINKLLSEISEIKTNFQIQSQLKDNELSNLREKCEQFQSRVKEFGDNPSRIDQSNFYNHQNTLDKLNKENELLKKKNKELLNEKNSLVSKLDKEFEQCPIVSFDYGNESYNIIKKLTKSVKAEIVDTRCCDKFFDLCVTELNENLAFVGVVDGVVQKASDVIEVQQTQTTAEPTKIFEANIDNVSFTKTVSSDLEVESNHLDKTKNDIISTEENCCKITAKFTDHSDIKNILNLDQITTFKFTINDKKKKLSDNELDANFKSNPVSALQELCISQDWILPKYKFFEEGDIQPPQLTNESNKNIKHNINCLSTTRTVPIDYEVKLTGNYNSTCTEENVSIVANELTGHNELIGVQVQDQFKTVKTNKKKLTDNESDGTEDDDTPAFTLGNKKKYVQVNKDSMFEMCNVVVRHPVFLEEQDTGRLIVNFGFLNHNENHVPLVNGSVVINENQQSMFTSVGFDFAKRFQRSNNPSVRELKEKIFCVQLMINHCALTFVGFGETLLKDQEDAAYECLTRSKLVPKN</sequence>
<dbReference type="RefSeq" id="XP_025419326.1">
    <property type="nucleotide sequence ID" value="XM_025563541.1"/>
</dbReference>
<keyword evidence="2" id="KW-1185">Reference proteome</keyword>
<name>A0A8B8G9N6_9HEMI</name>
<proteinExistence type="predicted"/>
<accession>A0A8B8G9N6</accession>
<reference evidence="3" key="1">
    <citation type="submission" date="2025-08" db="UniProtKB">
        <authorList>
            <consortium name="RefSeq"/>
        </authorList>
    </citation>
    <scope>IDENTIFICATION</scope>
    <source>
        <tissue evidence="3">Whole body</tissue>
    </source>
</reference>
<protein>
    <submittedName>
        <fullName evidence="3">Uncharacterized protein LOC112689706</fullName>
    </submittedName>
</protein>
<keyword evidence="1" id="KW-0175">Coiled coil</keyword>
<dbReference type="Proteomes" id="UP000694846">
    <property type="component" value="Unplaced"/>
</dbReference>
<evidence type="ECO:0000256" key="1">
    <source>
        <dbReference type="SAM" id="Coils"/>
    </source>
</evidence>
<dbReference type="GeneID" id="112689706"/>
<feature type="coiled-coil region" evidence="1">
    <location>
        <begin position="74"/>
        <end position="151"/>
    </location>
</feature>